<evidence type="ECO:0000313" key="8">
    <source>
        <dbReference type="Proteomes" id="UP001152321"/>
    </source>
</evidence>
<dbReference type="EMBL" id="JANRMI010000004">
    <property type="protein sequence ID" value="MDG0817790.1"/>
    <property type="molecule type" value="Genomic_DNA"/>
</dbReference>
<evidence type="ECO:0000256" key="4">
    <source>
        <dbReference type="ARBA" id="ARBA00022833"/>
    </source>
</evidence>
<feature type="chain" id="PRO_5047058295" evidence="5">
    <location>
        <begin position="20"/>
        <end position="204"/>
    </location>
</feature>
<accession>A0ABT6DNX4</accession>
<evidence type="ECO:0000259" key="6">
    <source>
        <dbReference type="Pfam" id="PF00413"/>
    </source>
</evidence>
<keyword evidence="8" id="KW-1185">Reference proteome</keyword>
<feature type="domain" description="Peptidase M10 metallopeptidase" evidence="6">
    <location>
        <begin position="119"/>
        <end position="200"/>
    </location>
</feature>
<dbReference type="GO" id="GO:0008237">
    <property type="term" value="F:metallopeptidase activity"/>
    <property type="evidence" value="ECO:0007669"/>
    <property type="project" value="UniProtKB-KW"/>
</dbReference>
<reference evidence="7" key="1">
    <citation type="submission" date="2022-08" db="EMBL/GenBank/DDBJ databases">
        <title>Novel Bdellovibrio Species Isolated from Svalbard: Designation Bdellovibrio svalbardensis.</title>
        <authorList>
            <person name="Mitchell R.J."/>
            <person name="Choi S.Y."/>
        </authorList>
    </citation>
    <scope>NUCLEOTIDE SEQUENCE</scope>
    <source>
        <strain evidence="7">PAP01</strain>
    </source>
</reference>
<dbReference type="SUPFAM" id="SSF55486">
    <property type="entry name" value="Metalloproteases ('zincins'), catalytic domain"/>
    <property type="match status" value="1"/>
</dbReference>
<dbReference type="Pfam" id="PF00413">
    <property type="entry name" value="Peptidase_M10"/>
    <property type="match status" value="1"/>
</dbReference>
<keyword evidence="7" id="KW-0482">Metalloprotease</keyword>
<evidence type="ECO:0000313" key="7">
    <source>
        <dbReference type="EMBL" id="MDG0817790.1"/>
    </source>
</evidence>
<evidence type="ECO:0000256" key="5">
    <source>
        <dbReference type="SAM" id="SignalP"/>
    </source>
</evidence>
<keyword evidence="1" id="KW-0645">Protease</keyword>
<name>A0ABT6DNX4_9BACT</name>
<evidence type="ECO:0000256" key="1">
    <source>
        <dbReference type="ARBA" id="ARBA00022670"/>
    </source>
</evidence>
<keyword evidence="2" id="KW-0479">Metal-binding</keyword>
<comment type="caution">
    <text evidence="7">The sequence shown here is derived from an EMBL/GenBank/DDBJ whole genome shotgun (WGS) entry which is preliminary data.</text>
</comment>
<evidence type="ECO:0000256" key="3">
    <source>
        <dbReference type="ARBA" id="ARBA00022801"/>
    </source>
</evidence>
<gene>
    <name evidence="7" type="ORF">NWE73_15520</name>
</gene>
<dbReference type="Proteomes" id="UP001152321">
    <property type="component" value="Unassembled WGS sequence"/>
</dbReference>
<evidence type="ECO:0000256" key="2">
    <source>
        <dbReference type="ARBA" id="ARBA00022723"/>
    </source>
</evidence>
<sequence length="204" mass="22693">MWKWTGAALLLSVALFVQACAPKAAETDCGFVQNSYGERVSWKNEGIIDLYIHDSFPNEYIPALQSAALTWERSAGRRLFNIITEKVGGEIAPHKDGKNVIYFMNTWEANRSTEQARTSIYWNGDQIAEADIRVNALNFGFYWKDSGGFNPNVNIEALLLHELGHVLGLKHKDSGGSVMATYLPSGANRIQLASTDVSDLKCEY</sequence>
<feature type="signal peptide" evidence="5">
    <location>
        <begin position="1"/>
        <end position="19"/>
    </location>
</feature>
<keyword evidence="4" id="KW-0862">Zinc</keyword>
<keyword evidence="5" id="KW-0732">Signal</keyword>
<keyword evidence="3 7" id="KW-0378">Hydrolase</keyword>
<proteinExistence type="predicted"/>
<organism evidence="7 8">
    <name type="scientific">Bdellovibrio svalbardensis</name>
    <dbReference type="NCBI Taxonomy" id="2972972"/>
    <lineage>
        <taxon>Bacteria</taxon>
        <taxon>Pseudomonadati</taxon>
        <taxon>Bdellovibrionota</taxon>
        <taxon>Bdellovibrionia</taxon>
        <taxon>Bdellovibrionales</taxon>
        <taxon>Pseudobdellovibrionaceae</taxon>
        <taxon>Bdellovibrio</taxon>
    </lineage>
</organism>
<dbReference type="Gene3D" id="3.40.390.10">
    <property type="entry name" value="Collagenase (Catalytic Domain)"/>
    <property type="match status" value="1"/>
</dbReference>
<dbReference type="PROSITE" id="PS51257">
    <property type="entry name" value="PROKAR_LIPOPROTEIN"/>
    <property type="match status" value="1"/>
</dbReference>
<dbReference type="EC" id="3.4.24.-" evidence="7"/>
<dbReference type="InterPro" id="IPR001818">
    <property type="entry name" value="Pept_M10_metallopeptidase"/>
</dbReference>
<dbReference type="RefSeq" id="WP_277579261.1">
    <property type="nucleotide sequence ID" value="NZ_JANRMI010000004.1"/>
</dbReference>
<dbReference type="InterPro" id="IPR024079">
    <property type="entry name" value="MetalloPept_cat_dom_sf"/>
</dbReference>
<protein>
    <submittedName>
        <fullName evidence="7">Matrixin family metalloprotease</fullName>
        <ecNumber evidence="7">3.4.24.-</ecNumber>
    </submittedName>
</protein>